<evidence type="ECO:0000256" key="1">
    <source>
        <dbReference type="SAM" id="Phobius"/>
    </source>
</evidence>
<name>A0A370T8N5_9HELO</name>
<keyword evidence="1" id="KW-0472">Membrane</keyword>
<dbReference type="Proteomes" id="UP000254866">
    <property type="component" value="Unassembled WGS sequence"/>
</dbReference>
<dbReference type="OrthoDB" id="2386090at2759"/>
<keyword evidence="1" id="KW-1133">Transmembrane helix</keyword>
<feature type="transmembrane region" description="Helical" evidence="1">
    <location>
        <begin position="83"/>
        <end position="103"/>
    </location>
</feature>
<dbReference type="AlphaFoldDB" id="A0A370T8N5"/>
<proteinExistence type="predicted"/>
<gene>
    <name evidence="2" type="ORF">BP5553_10646</name>
</gene>
<keyword evidence="3" id="KW-1185">Reference proteome</keyword>
<organism evidence="2 3">
    <name type="scientific">Venustampulla echinocandica</name>
    <dbReference type="NCBI Taxonomy" id="2656787"/>
    <lineage>
        <taxon>Eukaryota</taxon>
        <taxon>Fungi</taxon>
        <taxon>Dikarya</taxon>
        <taxon>Ascomycota</taxon>
        <taxon>Pezizomycotina</taxon>
        <taxon>Leotiomycetes</taxon>
        <taxon>Helotiales</taxon>
        <taxon>Pleuroascaceae</taxon>
        <taxon>Venustampulla</taxon>
    </lineage>
</organism>
<sequence>MATNYVLSQRILLSVRSQYSRSFQPHVLARFVRGQTQCSPLRARSISATSTAKPAGKRALYPERLIIYHAGTGRTVFLGCLKVTTIFIFTFFCIVVAPTYFYADDQPPWVPGVAMLSGVVPMVVIMYISGPFVNYIHLRLPPFARHSREMMIRYSKSLPKDAEVDITTMNLLGKPRVARMKVSSLYPIKERFGLANYGRDTKELNSKRPWWMGRAVRQFGVHAGKSQIMGGEVWGNIAATISKRSKAS</sequence>
<evidence type="ECO:0000313" key="3">
    <source>
        <dbReference type="Proteomes" id="UP000254866"/>
    </source>
</evidence>
<feature type="transmembrane region" description="Helical" evidence="1">
    <location>
        <begin position="109"/>
        <end position="129"/>
    </location>
</feature>
<evidence type="ECO:0000313" key="2">
    <source>
        <dbReference type="EMBL" id="RDL29781.1"/>
    </source>
</evidence>
<dbReference type="GeneID" id="43603495"/>
<accession>A0A370T8N5</accession>
<protein>
    <submittedName>
        <fullName evidence="2">Uncharacterized protein</fullName>
    </submittedName>
</protein>
<dbReference type="RefSeq" id="XP_031864538.1">
    <property type="nucleotide sequence ID" value="XM_032019269.1"/>
</dbReference>
<reference evidence="2 3" key="1">
    <citation type="journal article" date="2018" name="IMA Fungus">
        <title>IMA Genome-F 9: Draft genome sequence of Annulohypoxylon stygium, Aspergillus mulundensis, Berkeleyomyces basicola (syn. Thielaviopsis basicola), Ceratocystis smalleyi, two Cercospora beticola strains, Coleophoma cylindrospora, Fusarium fracticaudum, Phialophora cf. hyalina, and Morchella septimelata.</title>
        <authorList>
            <person name="Wingfield B.D."/>
            <person name="Bills G.F."/>
            <person name="Dong Y."/>
            <person name="Huang W."/>
            <person name="Nel W.J."/>
            <person name="Swalarsk-Parry B.S."/>
            <person name="Vaghefi N."/>
            <person name="Wilken P.M."/>
            <person name="An Z."/>
            <person name="de Beer Z.W."/>
            <person name="De Vos L."/>
            <person name="Chen L."/>
            <person name="Duong T.A."/>
            <person name="Gao Y."/>
            <person name="Hammerbacher A."/>
            <person name="Kikkert J.R."/>
            <person name="Li Y."/>
            <person name="Li H."/>
            <person name="Li K."/>
            <person name="Li Q."/>
            <person name="Liu X."/>
            <person name="Ma X."/>
            <person name="Naidoo K."/>
            <person name="Pethybridge S.J."/>
            <person name="Sun J."/>
            <person name="Steenkamp E.T."/>
            <person name="van der Nest M.A."/>
            <person name="van Wyk S."/>
            <person name="Wingfield M.J."/>
            <person name="Xiong C."/>
            <person name="Yue Q."/>
            <person name="Zhang X."/>
        </authorList>
    </citation>
    <scope>NUCLEOTIDE SEQUENCE [LARGE SCALE GENOMIC DNA]</scope>
    <source>
        <strain evidence="2 3">BP 5553</strain>
    </source>
</reference>
<comment type="caution">
    <text evidence="2">The sequence shown here is derived from an EMBL/GenBank/DDBJ whole genome shotgun (WGS) entry which is preliminary data.</text>
</comment>
<dbReference type="EMBL" id="NPIC01000018">
    <property type="protein sequence ID" value="RDL29781.1"/>
    <property type="molecule type" value="Genomic_DNA"/>
</dbReference>
<keyword evidence="1" id="KW-0812">Transmembrane</keyword>